<evidence type="ECO:0000313" key="3">
    <source>
        <dbReference type="EMBL" id="SVB34415.1"/>
    </source>
</evidence>
<dbReference type="PANTHER" id="PTHR12879:SF8">
    <property type="entry name" value="SPHINGOLIPID DELTA(4)-DESATURASE DES1"/>
    <property type="match status" value="1"/>
</dbReference>
<feature type="transmembrane region" description="Helical" evidence="1">
    <location>
        <begin position="154"/>
        <end position="172"/>
    </location>
</feature>
<gene>
    <name evidence="3" type="ORF">METZ01_LOCUS187269</name>
</gene>
<dbReference type="InterPro" id="IPR005804">
    <property type="entry name" value="FA_desaturase_dom"/>
</dbReference>
<evidence type="ECO:0000259" key="2">
    <source>
        <dbReference type="Pfam" id="PF00487"/>
    </source>
</evidence>
<keyword evidence="1" id="KW-0812">Transmembrane</keyword>
<name>A0A382D840_9ZZZZ</name>
<feature type="transmembrane region" description="Helical" evidence="1">
    <location>
        <begin position="33"/>
        <end position="53"/>
    </location>
</feature>
<protein>
    <recommendedName>
        <fullName evidence="2">Fatty acid desaturase domain-containing protein</fullName>
    </recommendedName>
</protein>
<proteinExistence type="predicted"/>
<reference evidence="3" key="1">
    <citation type="submission" date="2018-05" db="EMBL/GenBank/DDBJ databases">
        <authorList>
            <person name="Lanie J.A."/>
            <person name="Ng W.-L."/>
            <person name="Kazmierczak K.M."/>
            <person name="Andrzejewski T.M."/>
            <person name="Davidsen T.M."/>
            <person name="Wayne K.J."/>
            <person name="Tettelin H."/>
            <person name="Glass J.I."/>
            <person name="Rusch D."/>
            <person name="Podicherti R."/>
            <person name="Tsui H.-C.T."/>
            <person name="Winkler M.E."/>
        </authorList>
    </citation>
    <scope>NUCLEOTIDE SEQUENCE</scope>
</reference>
<feature type="transmembrane region" description="Helical" evidence="1">
    <location>
        <begin position="65"/>
        <end position="85"/>
    </location>
</feature>
<dbReference type="AlphaFoldDB" id="A0A382D840"/>
<dbReference type="GO" id="GO:0016020">
    <property type="term" value="C:membrane"/>
    <property type="evidence" value="ECO:0007669"/>
    <property type="project" value="GOC"/>
</dbReference>
<feature type="transmembrane region" description="Helical" evidence="1">
    <location>
        <begin position="117"/>
        <end position="134"/>
    </location>
</feature>
<dbReference type="PANTHER" id="PTHR12879">
    <property type="entry name" value="SPHINGOLIPID DELTA 4 DESATURASE/C-4 HYDROXYLASE PROTEIN DES2"/>
    <property type="match status" value="1"/>
</dbReference>
<organism evidence="3">
    <name type="scientific">marine metagenome</name>
    <dbReference type="NCBI Taxonomy" id="408172"/>
    <lineage>
        <taxon>unclassified sequences</taxon>
        <taxon>metagenomes</taxon>
        <taxon>ecological metagenomes</taxon>
    </lineage>
</organism>
<dbReference type="EMBL" id="UINC01038026">
    <property type="protein sequence ID" value="SVB34415.1"/>
    <property type="molecule type" value="Genomic_DNA"/>
</dbReference>
<feature type="transmembrane region" description="Helical" evidence="1">
    <location>
        <begin position="9"/>
        <end position="27"/>
    </location>
</feature>
<sequence>MLVRTDGPALIRLAIHVGIVLFLASLISLRPPYWPALIILQGVVLIFLFAPLHECTHDTAFKSTWCNRLVAIVCGWLLLLPPAWFRYYHLNHHRFTNDPARDPELTTLKPLNRRDHLIYMTGLTTWWRQLLVLLRNAFGRNRDEFIPRKAHRRITVEAALFIAAYGIAYQILGDAVYLMWVVPALVGQPFLRAFLLAEHLNCPDVRDMTVNSRTTVTNKLIRWLTWNMSFHAE</sequence>
<feature type="domain" description="Fatty acid desaturase" evidence="2">
    <location>
        <begin position="34"/>
        <end position="233"/>
    </location>
</feature>
<dbReference type="GO" id="GO:0046513">
    <property type="term" value="P:ceramide biosynthetic process"/>
    <property type="evidence" value="ECO:0007669"/>
    <property type="project" value="TreeGrafter"/>
</dbReference>
<feature type="non-terminal residue" evidence="3">
    <location>
        <position position="233"/>
    </location>
</feature>
<dbReference type="Pfam" id="PF00487">
    <property type="entry name" value="FA_desaturase"/>
    <property type="match status" value="1"/>
</dbReference>
<keyword evidence="1" id="KW-1133">Transmembrane helix</keyword>
<dbReference type="GO" id="GO:0042284">
    <property type="term" value="F:sphingolipid delta-4 desaturase activity"/>
    <property type="evidence" value="ECO:0007669"/>
    <property type="project" value="TreeGrafter"/>
</dbReference>
<evidence type="ECO:0000256" key="1">
    <source>
        <dbReference type="SAM" id="Phobius"/>
    </source>
</evidence>
<keyword evidence="1" id="KW-0472">Membrane</keyword>
<accession>A0A382D840</accession>